<dbReference type="RefSeq" id="WP_334483644.1">
    <property type="nucleotide sequence ID" value="NZ_JAZHRV010000001.1"/>
</dbReference>
<comment type="caution">
    <text evidence="2">The sequence shown here is derived from an EMBL/GenBank/DDBJ whole genome shotgun (WGS) entry which is preliminary data.</text>
</comment>
<gene>
    <name evidence="2" type="ORF">V1286_004969</name>
</gene>
<keyword evidence="3" id="KW-1185">Reference proteome</keyword>
<dbReference type="EMBL" id="JAZHRV010000001">
    <property type="protein sequence ID" value="MEH2557440.1"/>
    <property type="molecule type" value="Genomic_DNA"/>
</dbReference>
<evidence type="ECO:0000313" key="3">
    <source>
        <dbReference type="Proteomes" id="UP001364224"/>
    </source>
</evidence>
<feature type="region of interest" description="Disordered" evidence="1">
    <location>
        <begin position="184"/>
        <end position="266"/>
    </location>
</feature>
<name>A0ABU8BFW6_9BRAD</name>
<evidence type="ECO:0000256" key="1">
    <source>
        <dbReference type="SAM" id="MobiDB-lite"/>
    </source>
</evidence>
<sequence length="266" mass="27345">MIERPSQEPASVPAEDDDRSDRLQTYELLRAQLSRTISEGLEQGSLAAGQWDEIDNAQIAAFLDCSLPRAEWDAVAARLANDPVARAELTSAAALLDEIQARPATAPAGLVVRAAGVLAASEQSRTQVSAMAVSPVARYRRSIAWSGFALAALAVIAIPTAVKMVGDGAAIAVKQDDAGDAIGRGIVATPSGPTKKKDAHSCSDANEQARKSTPGSMGSDRGTGPGATAEGAEHPGKAAPTDDNDPCGPRPAGGRRHERPASAGPN</sequence>
<evidence type="ECO:0000313" key="2">
    <source>
        <dbReference type="EMBL" id="MEH2557440.1"/>
    </source>
</evidence>
<organism evidence="2 3">
    <name type="scientific">Bradyrhizobium algeriense</name>
    <dbReference type="NCBI Taxonomy" id="634784"/>
    <lineage>
        <taxon>Bacteria</taxon>
        <taxon>Pseudomonadati</taxon>
        <taxon>Pseudomonadota</taxon>
        <taxon>Alphaproteobacteria</taxon>
        <taxon>Hyphomicrobiales</taxon>
        <taxon>Nitrobacteraceae</taxon>
        <taxon>Bradyrhizobium</taxon>
    </lineage>
</organism>
<feature type="compositionally biased region" description="Polar residues" evidence="1">
    <location>
        <begin position="203"/>
        <end position="216"/>
    </location>
</feature>
<dbReference type="Proteomes" id="UP001364224">
    <property type="component" value="Unassembled WGS sequence"/>
</dbReference>
<feature type="region of interest" description="Disordered" evidence="1">
    <location>
        <begin position="1"/>
        <end position="21"/>
    </location>
</feature>
<proteinExistence type="predicted"/>
<reference evidence="2 3" key="1">
    <citation type="submission" date="2024-02" db="EMBL/GenBank/DDBJ databases">
        <title>Adaptive strategies in a cosmopolitan and abundant soil bacterium.</title>
        <authorList>
            <person name="Carini P."/>
        </authorList>
    </citation>
    <scope>NUCLEOTIDE SEQUENCE [LARGE SCALE GENOMIC DNA]</scope>
    <source>
        <strain evidence="2 3">AZCC 1608</strain>
    </source>
</reference>
<protein>
    <recommendedName>
        <fullName evidence="4">Anti sigma-E protein RseA N-terminal domain-containing protein</fullName>
    </recommendedName>
</protein>
<accession>A0ABU8BFW6</accession>
<evidence type="ECO:0008006" key="4">
    <source>
        <dbReference type="Google" id="ProtNLM"/>
    </source>
</evidence>